<dbReference type="InterPro" id="IPR006860">
    <property type="entry name" value="FecR"/>
</dbReference>
<gene>
    <name evidence="3" type="ORF">CKY39_21215</name>
</gene>
<accession>A0A250DMW1</accession>
<dbReference type="PANTHER" id="PTHR30273">
    <property type="entry name" value="PERIPLASMIC SIGNAL SENSOR AND SIGMA FACTOR ACTIVATOR FECR-RELATED"/>
    <property type="match status" value="1"/>
</dbReference>
<dbReference type="GO" id="GO:0016989">
    <property type="term" value="F:sigma factor antagonist activity"/>
    <property type="evidence" value="ECO:0007669"/>
    <property type="project" value="TreeGrafter"/>
</dbReference>
<dbReference type="KEGG" id="vbo:CKY39_21215"/>
<reference evidence="3 4" key="1">
    <citation type="submission" date="2017-09" db="EMBL/GenBank/DDBJ databases">
        <title>The diverse metabolic capabilities of V. boronicumulans make it an excellent choice for continued studies on novel biodegradation.</title>
        <authorList>
            <person name="Sun S."/>
        </authorList>
    </citation>
    <scope>NUCLEOTIDE SEQUENCE [LARGE SCALE GENOMIC DNA]</scope>
    <source>
        <strain evidence="3 4">J1</strain>
    </source>
</reference>
<dbReference type="AlphaFoldDB" id="A0A250DMW1"/>
<dbReference type="Pfam" id="PF16220">
    <property type="entry name" value="DUF4880"/>
    <property type="match status" value="1"/>
</dbReference>
<name>A0A250DMW1_9BURK</name>
<dbReference type="Proteomes" id="UP000217154">
    <property type="component" value="Chromosome"/>
</dbReference>
<proteinExistence type="predicted"/>
<dbReference type="Pfam" id="PF04773">
    <property type="entry name" value="FecR"/>
    <property type="match status" value="1"/>
</dbReference>
<sequence length="339" mass="36331">MMAARTPINDDADRAALDAQAHDWLVRLTSGRATTGDAQDFRRWCARSPQHAQAMAEATRLWDLTRPAAEAVARRMPAMDTPPRAAIAVSHPPMFGRRQFLGAALAAGAAAFVVVRPPAGLWPALSDMTADYRTGTGEQRRVVLADAAAVVEMNTQTSLNLARGAEGEPPVLDMLGGEAQVQLDAARRAPFTMTVGGARLVAASASRFNVRATGGEVCVTCFAGSVELRDGERVLVAGEAQQIRYGGRREAEVARAPDLAAVAAWRERVLVFDDTPLAAVVDEINRYRPGRLIVTRAELGRRKVQARLRLDELPHVETLIAVSYGAKLTSLPAGIVLLG</sequence>
<dbReference type="PANTHER" id="PTHR30273:SF2">
    <property type="entry name" value="PROTEIN FECR"/>
    <property type="match status" value="1"/>
</dbReference>
<dbReference type="Gene3D" id="2.60.120.1440">
    <property type="match status" value="1"/>
</dbReference>
<dbReference type="InterPro" id="IPR012373">
    <property type="entry name" value="Ferrdict_sens_TM"/>
</dbReference>
<dbReference type="InterPro" id="IPR032623">
    <property type="entry name" value="FecR_N"/>
</dbReference>
<feature type="domain" description="FecR protein" evidence="1">
    <location>
        <begin position="131"/>
        <end position="227"/>
    </location>
</feature>
<feature type="domain" description="FecR N-terminal" evidence="2">
    <location>
        <begin position="20"/>
        <end position="61"/>
    </location>
</feature>
<dbReference type="EMBL" id="CP023284">
    <property type="protein sequence ID" value="ATA55461.1"/>
    <property type="molecule type" value="Genomic_DNA"/>
</dbReference>
<evidence type="ECO:0000313" key="4">
    <source>
        <dbReference type="Proteomes" id="UP000217154"/>
    </source>
</evidence>
<evidence type="ECO:0000259" key="1">
    <source>
        <dbReference type="Pfam" id="PF04773"/>
    </source>
</evidence>
<evidence type="ECO:0000259" key="2">
    <source>
        <dbReference type="Pfam" id="PF16220"/>
    </source>
</evidence>
<dbReference type="PIRSF" id="PIRSF018266">
    <property type="entry name" value="FecR"/>
    <property type="match status" value="1"/>
</dbReference>
<protein>
    <submittedName>
        <fullName evidence="3">Iron dicitrate transport regulator FecR</fullName>
    </submittedName>
</protein>
<organism evidence="3 4">
    <name type="scientific">Variovorax boronicumulans</name>
    <dbReference type="NCBI Taxonomy" id="436515"/>
    <lineage>
        <taxon>Bacteria</taxon>
        <taxon>Pseudomonadati</taxon>
        <taxon>Pseudomonadota</taxon>
        <taxon>Betaproteobacteria</taxon>
        <taxon>Burkholderiales</taxon>
        <taxon>Comamonadaceae</taxon>
        <taxon>Variovorax</taxon>
    </lineage>
</organism>
<evidence type="ECO:0000313" key="3">
    <source>
        <dbReference type="EMBL" id="ATA55461.1"/>
    </source>
</evidence>